<dbReference type="EMBL" id="BARV01024421">
    <property type="protein sequence ID" value="GAI46343.1"/>
    <property type="molecule type" value="Genomic_DNA"/>
</dbReference>
<keyword evidence="2" id="KW-0560">Oxidoreductase</keyword>
<sequence>MSPVLEDKVAIITGAGRGLGRAYALRFAEEGARLLLPDISLERAEGTAKEIRAKGGEAVAMETDISDENATKKMAEKVMQQYGKVDILLNNAAMWYGIDAKPWDAWTVEEWDQIFAVNVRGTWLCCKAIAPLMIKQSRGKIINIVSDVIRVPDSQFFLAYALSKAAVYTLTQSLAAALGPSGINVNTIGPGYTATEASLRQAGSEKLFEGVVAAQCLKRREEPADVAGTAVFLASKDSDFI</sequence>
<dbReference type="AlphaFoldDB" id="X1NRW3"/>
<dbReference type="PANTHER" id="PTHR42760">
    <property type="entry name" value="SHORT-CHAIN DEHYDROGENASES/REDUCTASES FAMILY MEMBER"/>
    <property type="match status" value="1"/>
</dbReference>
<dbReference type="GO" id="GO:0016616">
    <property type="term" value="F:oxidoreductase activity, acting on the CH-OH group of donors, NAD or NADP as acceptor"/>
    <property type="evidence" value="ECO:0007669"/>
    <property type="project" value="TreeGrafter"/>
</dbReference>
<name>X1NRW3_9ZZZZ</name>
<comment type="similarity">
    <text evidence="1">Belongs to the short-chain dehydrogenases/reductases (SDR) family.</text>
</comment>
<dbReference type="SUPFAM" id="SSF51735">
    <property type="entry name" value="NAD(P)-binding Rossmann-fold domains"/>
    <property type="match status" value="1"/>
</dbReference>
<dbReference type="PANTHER" id="PTHR42760:SF115">
    <property type="entry name" value="3-OXOACYL-[ACYL-CARRIER-PROTEIN] REDUCTASE FABG"/>
    <property type="match status" value="1"/>
</dbReference>
<evidence type="ECO:0000256" key="2">
    <source>
        <dbReference type="ARBA" id="ARBA00023002"/>
    </source>
</evidence>
<dbReference type="InterPro" id="IPR036291">
    <property type="entry name" value="NAD(P)-bd_dom_sf"/>
</dbReference>
<dbReference type="FunFam" id="3.40.50.720:FF:000084">
    <property type="entry name" value="Short-chain dehydrogenase reductase"/>
    <property type="match status" value="1"/>
</dbReference>
<protein>
    <recommendedName>
        <fullName evidence="4">SDR family oxidoreductase</fullName>
    </recommendedName>
</protein>
<dbReference type="CDD" id="cd05233">
    <property type="entry name" value="SDR_c"/>
    <property type="match status" value="1"/>
</dbReference>
<gene>
    <name evidence="3" type="ORF">S06H3_39870</name>
</gene>
<dbReference type="Pfam" id="PF00106">
    <property type="entry name" value="adh_short"/>
    <property type="match status" value="1"/>
</dbReference>
<dbReference type="PRINTS" id="PR00080">
    <property type="entry name" value="SDRFAMILY"/>
</dbReference>
<dbReference type="InterPro" id="IPR002347">
    <property type="entry name" value="SDR_fam"/>
</dbReference>
<reference evidence="3" key="1">
    <citation type="journal article" date="2014" name="Front. Microbiol.">
        <title>High frequency of phylogenetically diverse reductive dehalogenase-homologous genes in deep subseafloor sedimentary metagenomes.</title>
        <authorList>
            <person name="Kawai M."/>
            <person name="Futagami T."/>
            <person name="Toyoda A."/>
            <person name="Takaki Y."/>
            <person name="Nishi S."/>
            <person name="Hori S."/>
            <person name="Arai W."/>
            <person name="Tsubouchi T."/>
            <person name="Morono Y."/>
            <person name="Uchiyama I."/>
            <person name="Ito T."/>
            <person name="Fujiyama A."/>
            <person name="Inagaki F."/>
            <person name="Takami H."/>
        </authorList>
    </citation>
    <scope>NUCLEOTIDE SEQUENCE</scope>
    <source>
        <strain evidence="3">Expedition CK06-06</strain>
    </source>
</reference>
<organism evidence="3">
    <name type="scientific">marine sediment metagenome</name>
    <dbReference type="NCBI Taxonomy" id="412755"/>
    <lineage>
        <taxon>unclassified sequences</taxon>
        <taxon>metagenomes</taxon>
        <taxon>ecological metagenomes</taxon>
    </lineage>
</organism>
<evidence type="ECO:0000313" key="3">
    <source>
        <dbReference type="EMBL" id="GAI46343.1"/>
    </source>
</evidence>
<evidence type="ECO:0000256" key="1">
    <source>
        <dbReference type="ARBA" id="ARBA00006484"/>
    </source>
</evidence>
<accession>X1NRW3</accession>
<evidence type="ECO:0008006" key="4">
    <source>
        <dbReference type="Google" id="ProtNLM"/>
    </source>
</evidence>
<comment type="caution">
    <text evidence="3">The sequence shown here is derived from an EMBL/GenBank/DDBJ whole genome shotgun (WGS) entry which is preliminary data.</text>
</comment>
<proteinExistence type="inferred from homology"/>
<dbReference type="Gene3D" id="3.40.50.720">
    <property type="entry name" value="NAD(P)-binding Rossmann-like Domain"/>
    <property type="match status" value="1"/>
</dbReference>
<dbReference type="PRINTS" id="PR00081">
    <property type="entry name" value="GDHRDH"/>
</dbReference>
<feature type="non-terminal residue" evidence="3">
    <location>
        <position position="241"/>
    </location>
</feature>